<dbReference type="CDD" id="cd04301">
    <property type="entry name" value="NAT_SF"/>
    <property type="match status" value="1"/>
</dbReference>
<evidence type="ECO:0000313" key="2">
    <source>
        <dbReference type="EMBL" id="KRN56628.1"/>
    </source>
</evidence>
<sequence length="170" mass="19281">MMIHLISATSKEDALLLNQLATKIWQEHYIPIIGADQVSYMLTHLQSADKMFQDIQSGMTYYLIQVIKADGTKEWAGYAGFEIKADHLFLSKLYVLADFRQHGIGSFVFQHILKEAKSSNLPAIQLTVNKYNDKSIAAYQKMGFTTIKEQVADIGGGYVLDDYVMEYRIS</sequence>
<evidence type="ECO:0000313" key="3">
    <source>
        <dbReference type="Proteomes" id="UP000051658"/>
    </source>
</evidence>
<dbReference type="SUPFAM" id="SSF55729">
    <property type="entry name" value="Acyl-CoA N-acyltransferases (Nat)"/>
    <property type="match status" value="1"/>
</dbReference>
<dbReference type="AlphaFoldDB" id="A0A0R2I479"/>
<dbReference type="InterPro" id="IPR000182">
    <property type="entry name" value="GNAT_dom"/>
</dbReference>
<dbReference type="Proteomes" id="UP000051658">
    <property type="component" value="Unassembled WGS sequence"/>
</dbReference>
<evidence type="ECO:0000259" key="1">
    <source>
        <dbReference type="PROSITE" id="PS51186"/>
    </source>
</evidence>
<dbReference type="PANTHER" id="PTHR43617">
    <property type="entry name" value="L-AMINO ACID N-ACETYLTRANSFERASE"/>
    <property type="match status" value="1"/>
</dbReference>
<dbReference type="InterPro" id="IPR016181">
    <property type="entry name" value="Acyl_CoA_acyltransferase"/>
</dbReference>
<dbReference type="PROSITE" id="PS51186">
    <property type="entry name" value="GNAT"/>
    <property type="match status" value="1"/>
</dbReference>
<name>A0A0R2I479_CARDV</name>
<proteinExistence type="predicted"/>
<comment type="caution">
    <text evidence="2">The sequence shown here is derived from an EMBL/GenBank/DDBJ whole genome shotgun (WGS) entry which is preliminary data.</text>
</comment>
<dbReference type="EMBL" id="JQBS01000024">
    <property type="protein sequence ID" value="KRN56628.1"/>
    <property type="molecule type" value="Genomic_DNA"/>
</dbReference>
<organism evidence="2 3">
    <name type="scientific">Carnobacterium divergens DSM 20623</name>
    <dbReference type="NCBI Taxonomy" id="1449336"/>
    <lineage>
        <taxon>Bacteria</taxon>
        <taxon>Bacillati</taxon>
        <taxon>Bacillota</taxon>
        <taxon>Bacilli</taxon>
        <taxon>Lactobacillales</taxon>
        <taxon>Carnobacteriaceae</taxon>
        <taxon>Carnobacterium</taxon>
    </lineage>
</organism>
<dbReference type="InterPro" id="IPR050276">
    <property type="entry name" value="MshD_Acetyltransferase"/>
</dbReference>
<dbReference type="PATRIC" id="fig|1449336.4.peg.896"/>
<feature type="domain" description="N-acetyltransferase" evidence="1">
    <location>
        <begin position="1"/>
        <end position="170"/>
    </location>
</feature>
<reference evidence="2 3" key="1">
    <citation type="journal article" date="2015" name="Genome Announc.">
        <title>Expanding the biotechnology potential of lactobacilli through comparative genomics of 213 strains and associated genera.</title>
        <authorList>
            <person name="Sun Z."/>
            <person name="Harris H.M."/>
            <person name="McCann A."/>
            <person name="Guo C."/>
            <person name="Argimon S."/>
            <person name="Zhang W."/>
            <person name="Yang X."/>
            <person name="Jeffery I.B."/>
            <person name="Cooney J.C."/>
            <person name="Kagawa T.F."/>
            <person name="Liu W."/>
            <person name="Song Y."/>
            <person name="Salvetti E."/>
            <person name="Wrobel A."/>
            <person name="Rasinkangas P."/>
            <person name="Parkhill J."/>
            <person name="Rea M.C."/>
            <person name="O'Sullivan O."/>
            <person name="Ritari J."/>
            <person name="Douillard F.P."/>
            <person name="Paul Ross R."/>
            <person name="Yang R."/>
            <person name="Briner A.E."/>
            <person name="Felis G.E."/>
            <person name="de Vos W.M."/>
            <person name="Barrangou R."/>
            <person name="Klaenhammer T.R."/>
            <person name="Caufield P.W."/>
            <person name="Cui Y."/>
            <person name="Zhang H."/>
            <person name="O'Toole P.W."/>
        </authorList>
    </citation>
    <scope>NUCLEOTIDE SEQUENCE [LARGE SCALE GENOMIC DNA]</scope>
    <source>
        <strain evidence="2 3">DSM 20623</strain>
    </source>
</reference>
<dbReference type="PANTHER" id="PTHR43617:SF38">
    <property type="entry name" value="N-ACETYLTRANSFERASE DOMAIN-CONTAINING PROTEIN"/>
    <property type="match status" value="1"/>
</dbReference>
<dbReference type="Gene3D" id="3.40.630.30">
    <property type="match status" value="1"/>
</dbReference>
<gene>
    <name evidence="2" type="ORF">IV74_GL000876</name>
</gene>
<keyword evidence="3" id="KW-1185">Reference proteome</keyword>
<dbReference type="eggNOG" id="COG0456">
    <property type="taxonomic scope" value="Bacteria"/>
</dbReference>
<dbReference type="Pfam" id="PF00583">
    <property type="entry name" value="Acetyltransf_1"/>
    <property type="match status" value="1"/>
</dbReference>
<accession>A0A0R2I479</accession>
<dbReference type="GO" id="GO:0016747">
    <property type="term" value="F:acyltransferase activity, transferring groups other than amino-acyl groups"/>
    <property type="evidence" value="ECO:0007669"/>
    <property type="project" value="InterPro"/>
</dbReference>
<protein>
    <recommendedName>
        <fullName evidence="1">N-acetyltransferase domain-containing protein</fullName>
    </recommendedName>
</protein>